<evidence type="ECO:0000313" key="7">
    <source>
        <dbReference type="EMBL" id="MBE6832762.1"/>
    </source>
</evidence>
<evidence type="ECO:0000256" key="4">
    <source>
        <dbReference type="RuleBase" id="RU363019"/>
    </source>
</evidence>
<dbReference type="PANTHER" id="PTHR45625:SF4">
    <property type="entry name" value="PEPTIDYLPROLYL ISOMERASE DOMAIN AND WD REPEAT-CONTAINING PROTEIN 1"/>
    <property type="match status" value="1"/>
</dbReference>
<dbReference type="PRINTS" id="PR00153">
    <property type="entry name" value="CSAPPISMRASE"/>
</dbReference>
<evidence type="ECO:0000256" key="5">
    <source>
        <dbReference type="SAM" id="MobiDB-lite"/>
    </source>
</evidence>
<dbReference type="PROSITE" id="PS51257">
    <property type="entry name" value="PROKAR_LIPOPROTEIN"/>
    <property type="match status" value="1"/>
</dbReference>
<keyword evidence="3 4" id="KW-0413">Isomerase</keyword>
<evidence type="ECO:0000256" key="2">
    <source>
        <dbReference type="ARBA" id="ARBA00023110"/>
    </source>
</evidence>
<comment type="similarity">
    <text evidence="4">Belongs to the cyclophilin-type PPIase family.</text>
</comment>
<evidence type="ECO:0000313" key="8">
    <source>
        <dbReference type="Proteomes" id="UP000754750"/>
    </source>
</evidence>
<proteinExistence type="inferred from homology"/>
<evidence type="ECO:0000256" key="3">
    <source>
        <dbReference type="ARBA" id="ARBA00023235"/>
    </source>
</evidence>
<dbReference type="EC" id="5.2.1.8" evidence="4"/>
<dbReference type="AlphaFoldDB" id="A0A928KQ86"/>
<feature type="chain" id="PRO_5039747774" description="Peptidyl-prolyl cis-trans isomerase" evidence="4">
    <location>
        <begin position="23"/>
        <end position="279"/>
    </location>
</feature>
<dbReference type="InterPro" id="IPR002130">
    <property type="entry name" value="Cyclophilin-type_PPIase_dom"/>
</dbReference>
<reference evidence="7" key="1">
    <citation type="submission" date="2019-04" db="EMBL/GenBank/DDBJ databases">
        <title>Evolution of Biomass-Degrading Anaerobic Consortia Revealed by Metagenomics.</title>
        <authorList>
            <person name="Peng X."/>
        </authorList>
    </citation>
    <scope>NUCLEOTIDE SEQUENCE</scope>
    <source>
        <strain evidence="7">SIG551</strain>
    </source>
</reference>
<sequence length="279" mass="30124">MRKRIRAALVGFSLLLLTACNAGQGASSANSAIPSKGSDSVESSSSITKNDKTLGYQLDKPAAGEEIAVMETSMGEMKLRFFPQAAPKAVDNFKQLAQKGYYNGITFHRVINHFMIQGGDPTATGTGGESVYGKAFEDEFSESLVNLRGAVSMANSGPNTNGSQFFINQAPSSSFSGWDYYQQGYDVYKQSPDAFTTQYGSWVDMSKVSDTYKKLYEENGGNPTLDGAYSTTKKGHTVFAQVFEGMDVVDKIAAVKVDDNSKPAADVTITKITLEKYKG</sequence>
<dbReference type="RefSeq" id="WP_020073397.1">
    <property type="nucleotide sequence ID" value="NZ_JBKWRC010000001.1"/>
</dbReference>
<gene>
    <name evidence="7" type="ORF">E7512_04150</name>
</gene>
<feature type="region of interest" description="Disordered" evidence="5">
    <location>
        <begin position="27"/>
        <end position="48"/>
    </location>
</feature>
<dbReference type="PROSITE" id="PS50072">
    <property type="entry name" value="CSA_PPIASE_2"/>
    <property type="match status" value="1"/>
</dbReference>
<feature type="domain" description="PPIase cyclophilin-type" evidence="6">
    <location>
        <begin position="66"/>
        <end position="274"/>
    </location>
</feature>
<protein>
    <recommendedName>
        <fullName evidence="4">Peptidyl-prolyl cis-trans isomerase</fullName>
        <shortName evidence="4">PPIase</shortName>
        <ecNumber evidence="4">5.2.1.8</ecNumber>
    </recommendedName>
</protein>
<dbReference type="SUPFAM" id="SSF50891">
    <property type="entry name" value="Cyclophilin-like"/>
    <property type="match status" value="1"/>
</dbReference>
<feature type="compositionally biased region" description="Low complexity" evidence="5">
    <location>
        <begin position="27"/>
        <end position="46"/>
    </location>
</feature>
<comment type="caution">
    <text evidence="7">The sequence shown here is derived from an EMBL/GenBank/DDBJ whole genome shotgun (WGS) entry which is preliminary data.</text>
</comment>
<evidence type="ECO:0000259" key="6">
    <source>
        <dbReference type="PROSITE" id="PS50072"/>
    </source>
</evidence>
<comment type="catalytic activity">
    <reaction evidence="4">
        <text>[protein]-peptidylproline (omega=180) = [protein]-peptidylproline (omega=0)</text>
        <dbReference type="Rhea" id="RHEA:16237"/>
        <dbReference type="Rhea" id="RHEA-COMP:10747"/>
        <dbReference type="Rhea" id="RHEA-COMP:10748"/>
        <dbReference type="ChEBI" id="CHEBI:83833"/>
        <dbReference type="ChEBI" id="CHEBI:83834"/>
        <dbReference type="EC" id="5.2.1.8"/>
    </reaction>
</comment>
<accession>A0A928KQ86</accession>
<comment type="function">
    <text evidence="1 4">PPIases accelerate the folding of proteins. It catalyzes the cis-trans isomerization of proline imidic peptide bonds in oligopeptides.</text>
</comment>
<dbReference type="Proteomes" id="UP000754750">
    <property type="component" value="Unassembled WGS sequence"/>
</dbReference>
<dbReference type="GO" id="GO:0003755">
    <property type="term" value="F:peptidyl-prolyl cis-trans isomerase activity"/>
    <property type="evidence" value="ECO:0007669"/>
    <property type="project" value="UniProtKB-UniRule"/>
</dbReference>
<dbReference type="EMBL" id="SVNY01000002">
    <property type="protein sequence ID" value="MBE6832762.1"/>
    <property type="molecule type" value="Genomic_DNA"/>
</dbReference>
<keyword evidence="2 4" id="KW-0697">Rotamase</keyword>
<feature type="signal peptide" evidence="4">
    <location>
        <begin position="1"/>
        <end position="22"/>
    </location>
</feature>
<name>A0A928KQ86_9FIRM</name>
<dbReference type="InterPro" id="IPR029000">
    <property type="entry name" value="Cyclophilin-like_dom_sf"/>
</dbReference>
<dbReference type="Pfam" id="PF00160">
    <property type="entry name" value="Pro_isomerase"/>
    <property type="match status" value="1"/>
</dbReference>
<organism evidence="7 8">
    <name type="scientific">Faecalispora sporosphaeroides</name>
    <dbReference type="NCBI Taxonomy" id="1549"/>
    <lineage>
        <taxon>Bacteria</taxon>
        <taxon>Bacillati</taxon>
        <taxon>Bacillota</taxon>
        <taxon>Clostridia</taxon>
        <taxon>Eubacteriales</taxon>
        <taxon>Oscillospiraceae</taxon>
        <taxon>Faecalispora</taxon>
    </lineage>
</organism>
<keyword evidence="4" id="KW-0732">Signal</keyword>
<evidence type="ECO:0000256" key="1">
    <source>
        <dbReference type="ARBA" id="ARBA00002388"/>
    </source>
</evidence>
<dbReference type="Gene3D" id="2.40.100.10">
    <property type="entry name" value="Cyclophilin-like"/>
    <property type="match status" value="1"/>
</dbReference>
<dbReference type="PANTHER" id="PTHR45625">
    <property type="entry name" value="PEPTIDYL-PROLYL CIS-TRANS ISOMERASE-RELATED"/>
    <property type="match status" value="1"/>
</dbReference>
<dbReference type="InterPro" id="IPR044666">
    <property type="entry name" value="Cyclophilin_A-like"/>
</dbReference>